<proteinExistence type="predicted"/>
<protein>
    <submittedName>
        <fullName evidence="1">Uncharacterized protein</fullName>
    </submittedName>
</protein>
<organism evidence="1 2">
    <name type="scientific">Arthrobacter caoxuetaonis</name>
    <dbReference type="NCBI Taxonomy" id="2886935"/>
    <lineage>
        <taxon>Bacteria</taxon>
        <taxon>Bacillati</taxon>
        <taxon>Actinomycetota</taxon>
        <taxon>Actinomycetes</taxon>
        <taxon>Micrococcales</taxon>
        <taxon>Micrococcaceae</taxon>
        <taxon>Arthrobacter</taxon>
    </lineage>
</organism>
<dbReference type="EMBL" id="JAJFZV010000015">
    <property type="protein sequence ID" value="MCC3298994.1"/>
    <property type="molecule type" value="Genomic_DNA"/>
</dbReference>
<dbReference type="Proteomes" id="UP001139158">
    <property type="component" value="Unassembled WGS sequence"/>
</dbReference>
<keyword evidence="2" id="KW-1185">Reference proteome</keyword>
<comment type="caution">
    <text evidence="1">The sequence shown here is derived from an EMBL/GenBank/DDBJ whole genome shotgun (WGS) entry which is preliminary data.</text>
</comment>
<reference evidence="1" key="1">
    <citation type="submission" date="2021-10" db="EMBL/GenBank/DDBJ databases">
        <title>Novel species in genus Arthrobacter.</title>
        <authorList>
            <person name="Liu Y."/>
        </authorList>
    </citation>
    <scope>NUCLEOTIDE SEQUENCE</scope>
    <source>
        <strain evidence="1">Zg-Y453</strain>
    </source>
</reference>
<dbReference type="AlphaFoldDB" id="A0A9X1SFZ8"/>
<dbReference type="RefSeq" id="WP_227896888.1">
    <property type="nucleotide sequence ID" value="NZ_CP099466.1"/>
</dbReference>
<evidence type="ECO:0000313" key="1">
    <source>
        <dbReference type="EMBL" id="MCC3298994.1"/>
    </source>
</evidence>
<gene>
    <name evidence="1" type="ORF">LJ757_14450</name>
</gene>
<accession>A0A9X1SFZ8</accession>
<evidence type="ECO:0000313" key="2">
    <source>
        <dbReference type="Proteomes" id="UP001139158"/>
    </source>
</evidence>
<sequence>MAGCGQQFGNHAEPRPAAELVDAVDCTSMERTVESGTQPAPAASPPAAGSIPADFVPFEAILCTAGLETVEDQDGVWSAVAEERLGGNLDALVAALAEPSDGPRPNQACTADMELVPDLWLLAADGKAMRAAWPTDSCGKTKPGVRGVLADLDVLGSSLHKLSLIQSRAALDAGCPAEWSISAVPGGLALAPLTTIPGDGLGQVEPAHPSSGLLPAADDVDALRICGYRTVPEPEPVNGLSPAAGPDTLFDVVEIVSGTFTRGGNLTGPAKDALLQAAAAEPSATDCGAAATEFAALWPVALGQDAGAPLTLELDGCLRLVSMDGSARTVPAELAAAVVSAMAD</sequence>
<name>A0A9X1SFZ8_9MICC</name>